<dbReference type="InterPro" id="IPR010497">
    <property type="entry name" value="Epoxide_hydro_N"/>
</dbReference>
<proteinExistence type="inferred from homology"/>
<dbReference type="SUPFAM" id="SSF53474">
    <property type="entry name" value="alpha/beta-Hydrolases"/>
    <property type="match status" value="1"/>
</dbReference>
<feature type="active site" description="Proton donor" evidence="4">
    <location>
        <position position="338"/>
    </location>
</feature>
<dbReference type="InterPro" id="IPR016292">
    <property type="entry name" value="Epoxide_hydrolase"/>
</dbReference>
<dbReference type="AlphaFoldDB" id="A0A7X4GLR5"/>
<feature type="active site" description="Proton acceptor" evidence="4">
    <location>
        <position position="390"/>
    </location>
</feature>
<feature type="domain" description="Epoxide hydrolase N-terminal" evidence="6">
    <location>
        <begin position="42"/>
        <end position="147"/>
    </location>
</feature>
<dbReference type="PANTHER" id="PTHR21661">
    <property type="entry name" value="EPOXIDE HYDROLASE 1-RELATED"/>
    <property type="match status" value="1"/>
</dbReference>
<sequence>MNRNSASLANLQRRTVLRAAAAVAGALALPSPLRAAARSEAITPFRVAVPQAQLDDLKQRLARTRWPEAETSGDWRQGVPLAAAKSLASYWRERYDWRRFERKLNTYPQFRTEIDGLGIHFLHVRSKHANALPLLLTHGWPGSIVEFMKVIPLLTDPEAHGGKAEDAFHLIIPSLPGFGFSDKPSGAGWNLLRTGQAWATLMARLGYKKWVAQGGDWGAGVTTVLGHLKPAGLAGIHLNWQFVFPEKIPEVLSAEEQRAVDGANKFLTEGAGYFRMQATRPQTIGYALNDSPVALMSFIYDKFHDWADPSSVLTQDELLDNISLYWLTGSGASAARIYWENANGSFSGGKLSLPVAASVFPYEIYRAPESWARQTYSQLVYWNTVDKGGHFAAFEQPSLFANELRAGFRPMR</sequence>
<dbReference type="PIRSF" id="PIRSF001112">
    <property type="entry name" value="Epoxide_hydrolase"/>
    <property type="match status" value="1"/>
</dbReference>
<feature type="active site" description="Nucleophile" evidence="4">
    <location>
        <position position="216"/>
    </location>
</feature>
<comment type="caution">
    <text evidence="7">The sequence shown here is derived from an EMBL/GenBank/DDBJ whole genome shotgun (WGS) entry which is preliminary data.</text>
</comment>
<gene>
    <name evidence="7" type="ORF">GTP45_00900</name>
</gene>
<dbReference type="EMBL" id="WWCK01000001">
    <property type="protein sequence ID" value="MYM65390.1"/>
    <property type="molecule type" value="Genomic_DNA"/>
</dbReference>
<evidence type="ECO:0000256" key="2">
    <source>
        <dbReference type="ARBA" id="ARBA00022797"/>
    </source>
</evidence>
<evidence type="ECO:0000313" key="7">
    <source>
        <dbReference type="EMBL" id="MYM65390.1"/>
    </source>
</evidence>
<dbReference type="PRINTS" id="PR00412">
    <property type="entry name" value="EPOXHYDRLASE"/>
</dbReference>
<reference evidence="7 8" key="1">
    <citation type="submission" date="2019-12" db="EMBL/GenBank/DDBJ databases">
        <title>Novel species isolated from a subtropical stream in China.</title>
        <authorList>
            <person name="Lu H."/>
        </authorList>
    </citation>
    <scope>NUCLEOTIDE SEQUENCE [LARGE SCALE GENOMIC DNA]</scope>
    <source>
        <strain evidence="7 8">FT55W</strain>
    </source>
</reference>
<evidence type="ECO:0000313" key="8">
    <source>
        <dbReference type="Proteomes" id="UP000450012"/>
    </source>
</evidence>
<keyword evidence="3 7" id="KW-0378">Hydrolase</keyword>
<evidence type="ECO:0000256" key="1">
    <source>
        <dbReference type="ARBA" id="ARBA00010088"/>
    </source>
</evidence>
<dbReference type="GO" id="GO:0004301">
    <property type="term" value="F:epoxide hydrolase activity"/>
    <property type="evidence" value="ECO:0007669"/>
    <property type="project" value="TreeGrafter"/>
</dbReference>
<feature type="signal peptide" evidence="5">
    <location>
        <begin position="1"/>
        <end position="35"/>
    </location>
</feature>
<dbReference type="GO" id="GO:0097176">
    <property type="term" value="P:epoxide metabolic process"/>
    <property type="evidence" value="ECO:0007669"/>
    <property type="project" value="TreeGrafter"/>
</dbReference>
<evidence type="ECO:0000259" key="6">
    <source>
        <dbReference type="Pfam" id="PF06441"/>
    </source>
</evidence>
<dbReference type="PROSITE" id="PS51318">
    <property type="entry name" value="TAT"/>
    <property type="match status" value="1"/>
</dbReference>
<accession>A0A7X4GLR5</accession>
<dbReference type="PANTHER" id="PTHR21661:SF35">
    <property type="entry name" value="EPOXIDE HYDROLASE"/>
    <property type="match status" value="1"/>
</dbReference>
<feature type="chain" id="PRO_5031239329" evidence="5">
    <location>
        <begin position="36"/>
        <end position="412"/>
    </location>
</feature>
<dbReference type="InterPro" id="IPR000639">
    <property type="entry name" value="Epox_hydrolase-like"/>
</dbReference>
<evidence type="ECO:0000256" key="4">
    <source>
        <dbReference type="PIRSR" id="PIRSR001112-1"/>
    </source>
</evidence>
<dbReference type="InterPro" id="IPR029058">
    <property type="entry name" value="AB_hydrolase_fold"/>
</dbReference>
<organism evidence="7 8">
    <name type="scientific">Duganella rivi</name>
    <dbReference type="NCBI Taxonomy" id="2666083"/>
    <lineage>
        <taxon>Bacteria</taxon>
        <taxon>Pseudomonadati</taxon>
        <taxon>Pseudomonadota</taxon>
        <taxon>Betaproteobacteria</taxon>
        <taxon>Burkholderiales</taxon>
        <taxon>Oxalobacteraceae</taxon>
        <taxon>Telluria group</taxon>
        <taxon>Duganella</taxon>
    </lineage>
</organism>
<dbReference type="Pfam" id="PF06441">
    <property type="entry name" value="EHN"/>
    <property type="match status" value="1"/>
</dbReference>
<comment type="similarity">
    <text evidence="1">Belongs to the peptidase S33 family.</text>
</comment>
<dbReference type="RefSeq" id="WP_161012004.1">
    <property type="nucleotide sequence ID" value="NZ_WWCK01000001.1"/>
</dbReference>
<protein>
    <submittedName>
        <fullName evidence="7">Alpha/beta fold hydrolase</fullName>
    </submittedName>
</protein>
<evidence type="ECO:0000256" key="5">
    <source>
        <dbReference type="SAM" id="SignalP"/>
    </source>
</evidence>
<keyword evidence="8" id="KW-1185">Reference proteome</keyword>
<dbReference type="Proteomes" id="UP000450012">
    <property type="component" value="Unassembled WGS sequence"/>
</dbReference>
<dbReference type="Gene3D" id="3.40.50.1820">
    <property type="entry name" value="alpha/beta hydrolase"/>
    <property type="match status" value="1"/>
</dbReference>
<evidence type="ECO:0000256" key="3">
    <source>
        <dbReference type="ARBA" id="ARBA00022801"/>
    </source>
</evidence>
<dbReference type="InterPro" id="IPR006311">
    <property type="entry name" value="TAT_signal"/>
</dbReference>
<name>A0A7X4GLR5_9BURK</name>
<keyword evidence="5" id="KW-0732">Signal</keyword>
<keyword evidence="2" id="KW-0058">Aromatic hydrocarbons catabolism</keyword>